<keyword evidence="7" id="KW-1185">Reference proteome</keyword>
<dbReference type="Proteomes" id="UP000284178">
    <property type="component" value="Unassembled WGS sequence"/>
</dbReference>
<accession>A0A412FHL3</accession>
<protein>
    <recommendedName>
        <fullName evidence="8">OmpR/PhoB-type domain-containing protein</fullName>
    </recommendedName>
</protein>
<name>A0A412FHL3_9FIRM</name>
<keyword evidence="2 3" id="KW-0238">DNA-binding</keyword>
<dbReference type="SMART" id="SM00862">
    <property type="entry name" value="Trans_reg_C"/>
    <property type="match status" value="1"/>
</dbReference>
<evidence type="ECO:0000256" key="3">
    <source>
        <dbReference type="PROSITE-ProRule" id="PRU01091"/>
    </source>
</evidence>
<dbReference type="InterPro" id="IPR036388">
    <property type="entry name" value="WH-like_DNA-bd_sf"/>
</dbReference>
<dbReference type="InterPro" id="IPR043128">
    <property type="entry name" value="Rev_trsase/Diguanyl_cyclase"/>
</dbReference>
<gene>
    <name evidence="6" type="ORF">DWY25_16780</name>
</gene>
<dbReference type="SUPFAM" id="SSF55073">
    <property type="entry name" value="Nucleotide cyclase"/>
    <property type="match status" value="1"/>
</dbReference>
<dbReference type="GO" id="GO:0006355">
    <property type="term" value="P:regulation of DNA-templated transcription"/>
    <property type="evidence" value="ECO:0007669"/>
    <property type="project" value="InterPro"/>
</dbReference>
<comment type="caution">
    <text evidence="6">The sequence shown here is derived from an EMBL/GenBank/DDBJ whole genome shotgun (WGS) entry which is preliminary data.</text>
</comment>
<dbReference type="Pfam" id="PF03704">
    <property type="entry name" value="BTAD"/>
    <property type="match status" value="1"/>
</dbReference>
<dbReference type="GO" id="GO:0003677">
    <property type="term" value="F:DNA binding"/>
    <property type="evidence" value="ECO:0007669"/>
    <property type="project" value="UniProtKB-UniRule"/>
</dbReference>
<proteinExistence type="inferred from homology"/>
<reference evidence="6 7" key="1">
    <citation type="submission" date="2018-08" db="EMBL/GenBank/DDBJ databases">
        <title>A genome reference for cultivated species of the human gut microbiota.</title>
        <authorList>
            <person name="Zou Y."/>
            <person name="Xue W."/>
            <person name="Luo G."/>
        </authorList>
    </citation>
    <scope>NUCLEOTIDE SEQUENCE [LARGE SCALE GENOMIC DNA]</scope>
    <source>
        <strain evidence="6 7">AF24-29</strain>
    </source>
</reference>
<dbReference type="InterPro" id="IPR000160">
    <property type="entry name" value="GGDEF_dom"/>
</dbReference>
<dbReference type="InterPro" id="IPR005158">
    <property type="entry name" value="BTAD"/>
</dbReference>
<dbReference type="CDD" id="cd00383">
    <property type="entry name" value="trans_reg_C"/>
    <property type="match status" value="1"/>
</dbReference>
<dbReference type="InterPro" id="IPR001867">
    <property type="entry name" value="OmpR/PhoB-type_DNA-bd"/>
</dbReference>
<organism evidence="6 7">
    <name type="scientific">Holdemania filiformis</name>
    <dbReference type="NCBI Taxonomy" id="61171"/>
    <lineage>
        <taxon>Bacteria</taxon>
        <taxon>Bacillati</taxon>
        <taxon>Bacillota</taxon>
        <taxon>Erysipelotrichia</taxon>
        <taxon>Erysipelotrichales</taxon>
        <taxon>Erysipelotrichaceae</taxon>
        <taxon>Holdemania</taxon>
    </lineage>
</organism>
<dbReference type="GO" id="GO:0000160">
    <property type="term" value="P:phosphorelay signal transduction system"/>
    <property type="evidence" value="ECO:0007669"/>
    <property type="project" value="InterPro"/>
</dbReference>
<dbReference type="InterPro" id="IPR051677">
    <property type="entry name" value="AfsR-DnrI-RedD_regulator"/>
</dbReference>
<feature type="domain" description="GGDEF" evidence="4">
    <location>
        <begin position="289"/>
        <end position="386"/>
    </location>
</feature>
<evidence type="ECO:0000313" key="7">
    <source>
        <dbReference type="Proteomes" id="UP000284178"/>
    </source>
</evidence>
<dbReference type="InterPro" id="IPR016032">
    <property type="entry name" value="Sig_transdc_resp-reg_C-effctor"/>
</dbReference>
<dbReference type="AlphaFoldDB" id="A0A412FHL3"/>
<dbReference type="Pfam" id="PF00486">
    <property type="entry name" value="Trans_reg_C"/>
    <property type="match status" value="1"/>
</dbReference>
<evidence type="ECO:0000259" key="4">
    <source>
        <dbReference type="PROSITE" id="PS50887"/>
    </source>
</evidence>
<evidence type="ECO:0000256" key="2">
    <source>
        <dbReference type="ARBA" id="ARBA00023125"/>
    </source>
</evidence>
<dbReference type="Gene3D" id="3.30.70.270">
    <property type="match status" value="1"/>
</dbReference>
<dbReference type="PROSITE" id="PS50887">
    <property type="entry name" value="GGDEF"/>
    <property type="match status" value="1"/>
</dbReference>
<dbReference type="PANTHER" id="PTHR35807">
    <property type="entry name" value="TRANSCRIPTIONAL REGULATOR REDD-RELATED"/>
    <property type="match status" value="1"/>
</dbReference>
<feature type="DNA-binding region" description="OmpR/PhoB-type" evidence="3">
    <location>
        <begin position="1"/>
        <end position="101"/>
    </location>
</feature>
<dbReference type="EMBL" id="QRUP01000031">
    <property type="protein sequence ID" value="RGR67643.1"/>
    <property type="molecule type" value="Genomic_DNA"/>
</dbReference>
<dbReference type="SUPFAM" id="SSF48452">
    <property type="entry name" value="TPR-like"/>
    <property type="match status" value="1"/>
</dbReference>
<dbReference type="Gene3D" id="1.10.10.10">
    <property type="entry name" value="Winged helix-like DNA-binding domain superfamily/Winged helix DNA-binding domain"/>
    <property type="match status" value="1"/>
</dbReference>
<dbReference type="SMART" id="SM01043">
    <property type="entry name" value="BTAD"/>
    <property type="match status" value="1"/>
</dbReference>
<dbReference type="InterPro" id="IPR011990">
    <property type="entry name" value="TPR-like_helical_dom_sf"/>
</dbReference>
<evidence type="ECO:0000256" key="1">
    <source>
        <dbReference type="ARBA" id="ARBA00005820"/>
    </source>
</evidence>
<evidence type="ECO:0008006" key="8">
    <source>
        <dbReference type="Google" id="ProtNLM"/>
    </source>
</evidence>
<feature type="domain" description="OmpR/PhoB-type" evidence="5">
    <location>
        <begin position="1"/>
        <end position="101"/>
    </location>
</feature>
<sequence>MNMKWKITMMGSFTLRVRGKEINLGATMGKQIASIFAYLILHRDRAVAKEQLIEIFWPDSRNPLNALKFAIFRLRKALEELPGAGGPDWIQTVRGGYRLNPAADFELDIAQLDKIALRADGGDAKALAALVQGEFLADLEDSWIAEERERQWQKILNTTDKIAEELEQNELYPQALNLYKTLLAVEPFNDQVNYLMLRVMIRQRQYNEAIHYYKQVAAAFQKEYGIEFLGKSQALIYFISVENGETVTLDELVSSLNEEISEPLAFFCDRPVFQKLYQARVREIQRSRDSFYMMMLELESQEGSQPENDQLEYLSRVLESELRSSDIFCRISKSQYAVMMNLRRKEDGDIAAQRIRTRFHKRYPSDQAKLGYHVCEIQPMPMPAAA</sequence>
<dbReference type="SUPFAM" id="SSF46894">
    <property type="entry name" value="C-terminal effector domain of the bipartite response regulators"/>
    <property type="match status" value="1"/>
</dbReference>
<dbReference type="PROSITE" id="PS51755">
    <property type="entry name" value="OMPR_PHOB"/>
    <property type="match status" value="1"/>
</dbReference>
<dbReference type="InterPro" id="IPR029787">
    <property type="entry name" value="Nucleotide_cyclase"/>
</dbReference>
<comment type="similarity">
    <text evidence="1">Belongs to the AfsR/DnrI/RedD regulatory family.</text>
</comment>
<dbReference type="Gene3D" id="1.25.40.10">
    <property type="entry name" value="Tetratricopeptide repeat domain"/>
    <property type="match status" value="1"/>
</dbReference>
<evidence type="ECO:0000259" key="5">
    <source>
        <dbReference type="PROSITE" id="PS51755"/>
    </source>
</evidence>
<evidence type="ECO:0000313" key="6">
    <source>
        <dbReference type="EMBL" id="RGR67643.1"/>
    </source>
</evidence>